<dbReference type="AlphaFoldDB" id="A0A540K2M0"/>
<sequence>MCFTQRIKCESSTISLHKDLISIIIIAKLKSRGLLLDIMRLKDRVIETKE</sequence>
<keyword evidence="2" id="KW-1185">Reference proteome</keyword>
<proteinExistence type="predicted"/>
<gene>
    <name evidence="1" type="ORF">C1H46_045930</name>
</gene>
<reference evidence="1 2" key="1">
    <citation type="journal article" date="2019" name="G3 (Bethesda)">
        <title>Sequencing of a Wild Apple (Malus baccata) Genome Unravels the Differences Between Cultivated and Wild Apple Species Regarding Disease Resistance and Cold Tolerance.</title>
        <authorList>
            <person name="Chen X."/>
        </authorList>
    </citation>
    <scope>NUCLEOTIDE SEQUENCE [LARGE SCALE GENOMIC DNA]</scope>
    <source>
        <strain evidence="2">cv. Shandingzi</strain>
        <tissue evidence="1">Leaves</tissue>
    </source>
</reference>
<evidence type="ECO:0000313" key="2">
    <source>
        <dbReference type="Proteomes" id="UP000315295"/>
    </source>
</evidence>
<organism evidence="1 2">
    <name type="scientific">Malus baccata</name>
    <name type="common">Siberian crab apple</name>
    <name type="synonym">Pyrus baccata</name>
    <dbReference type="NCBI Taxonomy" id="106549"/>
    <lineage>
        <taxon>Eukaryota</taxon>
        <taxon>Viridiplantae</taxon>
        <taxon>Streptophyta</taxon>
        <taxon>Embryophyta</taxon>
        <taxon>Tracheophyta</taxon>
        <taxon>Spermatophyta</taxon>
        <taxon>Magnoliopsida</taxon>
        <taxon>eudicotyledons</taxon>
        <taxon>Gunneridae</taxon>
        <taxon>Pentapetalae</taxon>
        <taxon>rosids</taxon>
        <taxon>fabids</taxon>
        <taxon>Rosales</taxon>
        <taxon>Rosaceae</taxon>
        <taxon>Amygdaloideae</taxon>
        <taxon>Maleae</taxon>
        <taxon>Malus</taxon>
    </lineage>
</organism>
<protein>
    <submittedName>
        <fullName evidence="1">Uncharacterized protein</fullName>
    </submittedName>
</protein>
<comment type="caution">
    <text evidence="1">The sequence shown here is derived from an EMBL/GenBank/DDBJ whole genome shotgun (WGS) entry which is preliminary data.</text>
</comment>
<evidence type="ECO:0000313" key="1">
    <source>
        <dbReference type="EMBL" id="TQD68537.1"/>
    </source>
</evidence>
<accession>A0A540K2M0</accession>
<dbReference type="Proteomes" id="UP000315295">
    <property type="component" value="Unassembled WGS sequence"/>
</dbReference>
<name>A0A540K2M0_MALBA</name>
<dbReference type="EMBL" id="VIEB01038385">
    <property type="protein sequence ID" value="TQD68537.1"/>
    <property type="molecule type" value="Genomic_DNA"/>
</dbReference>